<feature type="transmembrane region" description="Helical" evidence="9">
    <location>
        <begin position="6"/>
        <end position="24"/>
    </location>
</feature>
<sequence>MVHFQIYSWTVVFLMIACHVILLAEGRQIRSLKNEQVPTQTQKDGISDQKAVTAFRPTTPGNSPGAGHSFTEHGLDFVSEAVSNVDGIPQPTAESENGFRPTKPGNSPGAGHSIHNQTTKPKA</sequence>
<evidence type="ECO:0000313" key="11">
    <source>
        <dbReference type="Proteomes" id="UP001172457"/>
    </source>
</evidence>
<keyword evidence="7" id="KW-0379">Hydroxylation</keyword>
<evidence type="ECO:0000256" key="9">
    <source>
        <dbReference type="SAM" id="Phobius"/>
    </source>
</evidence>
<dbReference type="PANTHER" id="PTHR33348">
    <property type="entry name" value="PRECURSOR OF CEP5"/>
    <property type="match status" value="1"/>
</dbReference>
<keyword evidence="4" id="KW-0964">Secreted</keyword>
<dbReference type="GO" id="GO:1902025">
    <property type="term" value="P:nitrate import"/>
    <property type="evidence" value="ECO:0007669"/>
    <property type="project" value="TreeGrafter"/>
</dbReference>
<evidence type="ECO:0000256" key="7">
    <source>
        <dbReference type="ARBA" id="ARBA00023278"/>
    </source>
</evidence>
<evidence type="ECO:0000256" key="6">
    <source>
        <dbReference type="ARBA" id="ARBA00022729"/>
    </source>
</evidence>
<evidence type="ECO:0000256" key="5">
    <source>
        <dbReference type="ARBA" id="ARBA00022702"/>
    </source>
</evidence>
<dbReference type="InterPro" id="IPR033250">
    <property type="entry name" value="CEP"/>
</dbReference>
<feature type="region of interest" description="Disordered" evidence="8">
    <location>
        <begin position="81"/>
        <end position="123"/>
    </location>
</feature>
<keyword evidence="3" id="KW-0052">Apoplast</keyword>
<comment type="caution">
    <text evidence="10">The sequence shown here is derived from an EMBL/GenBank/DDBJ whole genome shotgun (WGS) entry which is preliminary data.</text>
</comment>
<keyword evidence="9" id="KW-0472">Membrane</keyword>
<evidence type="ECO:0000256" key="4">
    <source>
        <dbReference type="ARBA" id="ARBA00022525"/>
    </source>
</evidence>
<dbReference type="GO" id="GO:1901371">
    <property type="term" value="P:regulation of leaf morphogenesis"/>
    <property type="evidence" value="ECO:0007669"/>
    <property type="project" value="TreeGrafter"/>
</dbReference>
<dbReference type="GO" id="GO:0006995">
    <property type="term" value="P:cellular response to nitrogen starvation"/>
    <property type="evidence" value="ECO:0007669"/>
    <property type="project" value="UniProtKB-ARBA"/>
</dbReference>
<evidence type="ECO:0000256" key="2">
    <source>
        <dbReference type="ARBA" id="ARBA00008963"/>
    </source>
</evidence>
<dbReference type="PANTHER" id="PTHR33348:SF44">
    <property type="entry name" value="PRECURSOR OF CEP6"/>
    <property type="match status" value="1"/>
</dbReference>
<accession>A0AA38TZR2</accession>
<keyword evidence="5" id="KW-0372">Hormone</keyword>
<evidence type="ECO:0000256" key="8">
    <source>
        <dbReference type="SAM" id="MobiDB-lite"/>
    </source>
</evidence>
<gene>
    <name evidence="10" type="ORF">OSB04_000502</name>
</gene>
<organism evidence="10 11">
    <name type="scientific">Centaurea solstitialis</name>
    <name type="common">yellow star-thistle</name>
    <dbReference type="NCBI Taxonomy" id="347529"/>
    <lineage>
        <taxon>Eukaryota</taxon>
        <taxon>Viridiplantae</taxon>
        <taxon>Streptophyta</taxon>
        <taxon>Embryophyta</taxon>
        <taxon>Tracheophyta</taxon>
        <taxon>Spermatophyta</taxon>
        <taxon>Magnoliopsida</taxon>
        <taxon>eudicotyledons</taxon>
        <taxon>Gunneridae</taxon>
        <taxon>Pentapetalae</taxon>
        <taxon>asterids</taxon>
        <taxon>campanulids</taxon>
        <taxon>Asterales</taxon>
        <taxon>Asteraceae</taxon>
        <taxon>Carduoideae</taxon>
        <taxon>Cardueae</taxon>
        <taxon>Centaureinae</taxon>
        <taxon>Centaurea</taxon>
    </lineage>
</organism>
<reference evidence="10" key="1">
    <citation type="submission" date="2023-03" db="EMBL/GenBank/DDBJ databases">
        <title>Chromosome-scale reference genome and RAD-based genetic map of yellow starthistle (Centaurea solstitialis) reveal putative structural variation and QTLs associated with invader traits.</title>
        <authorList>
            <person name="Reatini B."/>
            <person name="Cang F.A."/>
            <person name="Jiang Q."/>
            <person name="Mckibben M.T.W."/>
            <person name="Barker M.S."/>
            <person name="Rieseberg L.H."/>
            <person name="Dlugosch K.M."/>
        </authorList>
    </citation>
    <scope>NUCLEOTIDE SEQUENCE</scope>
    <source>
        <strain evidence="10">CAN-66</strain>
        <tissue evidence="10">Leaf</tissue>
    </source>
</reference>
<evidence type="ECO:0000256" key="3">
    <source>
        <dbReference type="ARBA" id="ARBA00022523"/>
    </source>
</evidence>
<feature type="compositionally biased region" description="Polar residues" evidence="8">
    <location>
        <begin position="114"/>
        <end position="123"/>
    </location>
</feature>
<dbReference type="GO" id="GO:2000280">
    <property type="term" value="P:regulation of root development"/>
    <property type="evidence" value="ECO:0007669"/>
    <property type="project" value="TreeGrafter"/>
</dbReference>
<protein>
    <submittedName>
        <fullName evidence="10">Uncharacterized protein</fullName>
    </submittedName>
</protein>
<comment type="subcellular location">
    <subcellularLocation>
        <location evidence="1">Secreted</location>
        <location evidence="1">Extracellular space</location>
        <location evidence="1">Apoplast</location>
    </subcellularLocation>
</comment>
<dbReference type="EMBL" id="JARYMX010000001">
    <property type="protein sequence ID" value="KAJ9564536.1"/>
    <property type="molecule type" value="Genomic_DNA"/>
</dbReference>
<keyword evidence="9" id="KW-1133">Transmembrane helix</keyword>
<dbReference type="GO" id="GO:0005179">
    <property type="term" value="F:hormone activity"/>
    <property type="evidence" value="ECO:0007669"/>
    <property type="project" value="UniProtKB-KW"/>
</dbReference>
<comment type="similarity">
    <text evidence="2">Belongs to the C-terminally encoded plant signaling peptide (CEP) family.</text>
</comment>
<keyword evidence="6" id="KW-0732">Signal</keyword>
<keyword evidence="11" id="KW-1185">Reference proteome</keyword>
<dbReference type="GO" id="GO:0048046">
    <property type="term" value="C:apoplast"/>
    <property type="evidence" value="ECO:0007669"/>
    <property type="project" value="UniProtKB-SubCell"/>
</dbReference>
<evidence type="ECO:0000256" key="1">
    <source>
        <dbReference type="ARBA" id="ARBA00004271"/>
    </source>
</evidence>
<keyword evidence="9" id="KW-0812">Transmembrane</keyword>
<dbReference type="Proteomes" id="UP001172457">
    <property type="component" value="Chromosome 1"/>
</dbReference>
<dbReference type="AlphaFoldDB" id="A0AA38TZR2"/>
<dbReference type="GO" id="GO:0048364">
    <property type="term" value="P:root development"/>
    <property type="evidence" value="ECO:0007669"/>
    <property type="project" value="InterPro"/>
</dbReference>
<evidence type="ECO:0000313" key="10">
    <source>
        <dbReference type="EMBL" id="KAJ9564536.1"/>
    </source>
</evidence>
<proteinExistence type="inferred from homology"/>
<name>A0AA38TZR2_9ASTR</name>